<comment type="caution">
    <text evidence="1">The sequence shown here is derived from an EMBL/GenBank/DDBJ whole genome shotgun (WGS) entry which is preliminary data.</text>
</comment>
<dbReference type="EMBL" id="QGTR01000002">
    <property type="protein sequence ID" value="PWW01739.1"/>
    <property type="molecule type" value="Genomic_DNA"/>
</dbReference>
<dbReference type="RefSeq" id="WP_210205806.1">
    <property type="nucleotide sequence ID" value="NZ_QGTR01000002.1"/>
</dbReference>
<gene>
    <name evidence="1" type="ORF">DFR52_102403</name>
</gene>
<proteinExistence type="predicted"/>
<reference evidence="1 2" key="1">
    <citation type="submission" date="2018-05" db="EMBL/GenBank/DDBJ databases">
        <title>Genomic Encyclopedia of Type Strains, Phase IV (KMG-IV): sequencing the most valuable type-strain genomes for metagenomic binning, comparative biology and taxonomic classification.</title>
        <authorList>
            <person name="Goeker M."/>
        </authorList>
    </citation>
    <scope>NUCLEOTIDE SEQUENCE [LARGE SCALE GENOMIC DNA]</scope>
    <source>
        <strain evidence="1 2">DSM 16791</strain>
    </source>
</reference>
<sequence>MARRKASPFDLWRSSMELGALAVETQAVVTMRMLGMAGMWPVETSENDRMMSEKHPAFAKAATAATVTAMRGGRMDEIVSAATKSLTTKARANRKRLVKRVIP</sequence>
<protein>
    <recommendedName>
        <fullName evidence="3">Antifreeze protein</fullName>
    </recommendedName>
</protein>
<evidence type="ECO:0000313" key="2">
    <source>
        <dbReference type="Proteomes" id="UP000246352"/>
    </source>
</evidence>
<accession>A0A317PNC1</accession>
<organism evidence="1 2">
    <name type="scientific">Hoeflea marina</name>
    <dbReference type="NCBI Taxonomy" id="274592"/>
    <lineage>
        <taxon>Bacteria</taxon>
        <taxon>Pseudomonadati</taxon>
        <taxon>Pseudomonadota</taxon>
        <taxon>Alphaproteobacteria</taxon>
        <taxon>Hyphomicrobiales</taxon>
        <taxon>Rhizobiaceae</taxon>
        <taxon>Hoeflea</taxon>
    </lineage>
</organism>
<dbReference type="AlphaFoldDB" id="A0A317PNC1"/>
<name>A0A317PNC1_9HYPH</name>
<dbReference type="Proteomes" id="UP000246352">
    <property type="component" value="Unassembled WGS sequence"/>
</dbReference>
<evidence type="ECO:0008006" key="3">
    <source>
        <dbReference type="Google" id="ProtNLM"/>
    </source>
</evidence>
<keyword evidence="2" id="KW-1185">Reference proteome</keyword>
<evidence type="ECO:0000313" key="1">
    <source>
        <dbReference type="EMBL" id="PWW01739.1"/>
    </source>
</evidence>